<evidence type="ECO:0000313" key="3">
    <source>
        <dbReference type="Proteomes" id="UP000664534"/>
    </source>
</evidence>
<dbReference type="SUPFAM" id="SSF52743">
    <property type="entry name" value="Subtilisin-like"/>
    <property type="match status" value="1"/>
</dbReference>
<comment type="caution">
    <text evidence="2">The sequence shown here is derived from an EMBL/GenBank/DDBJ whole genome shotgun (WGS) entry which is preliminary data.</text>
</comment>
<sequence>MGMAVMPTINSGTSAEFSTSSSGCASARFENATIWYSGHVENITPRTISSTASTSSSTIQNVSSSNDVESQSQSPASSSPTSQASSTIISGKAANDSTTTIPSPSQETAVLTQSRASNSSGSQLSSTVDLGNAAIRGITTTATLSTTKTITPITGTTTDASSALTSSNFLGLSTIVPGEAVINGTQTMTQFVFLSMTRNLQNGTRSVAAPTSLPTNVNAKHCSQKGGLICLWWWGSVGWGLCLSCTPNGIDPKIGGGTHITIDRPPKWPTISPPRCLWPFPCPNPPPGTEVQTVEGVENEPPGIQPTVDGDDADGDPEPSESANTYSQAATTASHTTTNSSSSTSSATTASHTTTNSNSSTSSATPALHTTTTSSSSTSSASSVATSFAIYPVSANYTATNNAFNTSLYQIADPATLYVSVEEDLGVLFWLADLNSEQVQNLSSYGFYFQNLGSNDTGNPLTTRGHSSLDEAYGATEWLRTERRDISIEPRALPFYTTSYALQQNADPSLAILSQQPNVINGQRRGPREPIANLDKYAYNNQQGSGTTIYVIDSYLSGLTSPAVKSALRAEFPNIDSYREIKVLPQDPFPSLYDHPVMVASKIVSKSFGSCKMVNIVWLGLPRDTGDSPGEVDPRNWPAMIDALQKVRKDINQKKLQGKAYVNISQGFNLATFPVTKDMMTSMTEAVKGVTKLDALVIMSAGNDGKPIRTYPQILGQTNPRVVVTGGVDSAGNIYTRSSTANFIKINAVSVNTQVIGSDLGSPGAPSVAGLLACQRMTDPKYNGRLMNLQGKVSDNVLSDMLAFSYPRIPGGPVVAYNNIDAGTQNVKCSTGVAKRQDGGGNCVDISHLIGLDIDHYNAALQTDRNVISLRDSRKPMPKFATRHLHMLLSLL</sequence>
<dbReference type="GO" id="GO:0004252">
    <property type="term" value="F:serine-type endopeptidase activity"/>
    <property type="evidence" value="ECO:0007669"/>
    <property type="project" value="InterPro"/>
</dbReference>
<gene>
    <name evidence="2" type="primary">SUB2_2</name>
    <name evidence="2" type="ORF">IMSHALPRED_008858</name>
</gene>
<feature type="compositionally biased region" description="Acidic residues" evidence="1">
    <location>
        <begin position="309"/>
        <end position="319"/>
    </location>
</feature>
<dbReference type="Proteomes" id="UP000664534">
    <property type="component" value="Unassembled WGS sequence"/>
</dbReference>
<dbReference type="GO" id="GO:0006508">
    <property type="term" value="P:proteolysis"/>
    <property type="evidence" value="ECO:0007669"/>
    <property type="project" value="InterPro"/>
</dbReference>
<feature type="compositionally biased region" description="Low complexity" evidence="1">
    <location>
        <begin position="48"/>
        <end position="90"/>
    </location>
</feature>
<dbReference type="AlphaFoldDB" id="A0A8H3IU58"/>
<feature type="compositionally biased region" description="Polar residues" evidence="1">
    <location>
        <begin position="95"/>
        <end position="126"/>
    </location>
</feature>
<evidence type="ECO:0000313" key="2">
    <source>
        <dbReference type="EMBL" id="CAF9932333.1"/>
    </source>
</evidence>
<protein>
    <submittedName>
        <fullName evidence="2">Suppressor of the cold-sensitive snRNP bioproteinsis mutant brr1-1</fullName>
    </submittedName>
</protein>
<feature type="region of interest" description="Disordered" evidence="1">
    <location>
        <begin position="1"/>
        <end position="21"/>
    </location>
</feature>
<organism evidence="2 3">
    <name type="scientific">Imshaugia aleurites</name>
    <dbReference type="NCBI Taxonomy" id="172621"/>
    <lineage>
        <taxon>Eukaryota</taxon>
        <taxon>Fungi</taxon>
        <taxon>Dikarya</taxon>
        <taxon>Ascomycota</taxon>
        <taxon>Pezizomycotina</taxon>
        <taxon>Lecanoromycetes</taxon>
        <taxon>OSLEUM clade</taxon>
        <taxon>Lecanoromycetidae</taxon>
        <taxon>Lecanorales</taxon>
        <taxon>Lecanorineae</taxon>
        <taxon>Parmeliaceae</taxon>
        <taxon>Imshaugia</taxon>
    </lineage>
</organism>
<dbReference type="EMBL" id="CAJPDT010000065">
    <property type="protein sequence ID" value="CAF9932333.1"/>
    <property type="molecule type" value="Genomic_DNA"/>
</dbReference>
<accession>A0A8H3IU58</accession>
<name>A0A8H3IU58_9LECA</name>
<dbReference type="OrthoDB" id="1896086at2759"/>
<dbReference type="Gene3D" id="3.40.50.200">
    <property type="entry name" value="Peptidase S8/S53 domain"/>
    <property type="match status" value="1"/>
</dbReference>
<feature type="compositionally biased region" description="Low complexity" evidence="1">
    <location>
        <begin position="11"/>
        <end position="21"/>
    </location>
</feature>
<proteinExistence type="predicted"/>
<reference evidence="2" key="1">
    <citation type="submission" date="2021-03" db="EMBL/GenBank/DDBJ databases">
        <authorList>
            <person name="Tagirdzhanova G."/>
        </authorList>
    </citation>
    <scope>NUCLEOTIDE SEQUENCE</scope>
</reference>
<keyword evidence="3" id="KW-1185">Reference proteome</keyword>
<evidence type="ECO:0000256" key="1">
    <source>
        <dbReference type="SAM" id="MobiDB-lite"/>
    </source>
</evidence>
<feature type="region of interest" description="Disordered" evidence="1">
    <location>
        <begin position="279"/>
        <end position="380"/>
    </location>
</feature>
<feature type="compositionally biased region" description="Low complexity" evidence="1">
    <location>
        <begin position="329"/>
        <end position="380"/>
    </location>
</feature>
<feature type="region of interest" description="Disordered" evidence="1">
    <location>
        <begin position="48"/>
        <end position="126"/>
    </location>
</feature>
<dbReference type="InterPro" id="IPR036852">
    <property type="entry name" value="Peptidase_S8/S53_dom_sf"/>
</dbReference>